<dbReference type="PANTHER" id="PTHR42877">
    <property type="entry name" value="L-ORNITHINE N(5)-MONOOXYGENASE-RELATED"/>
    <property type="match status" value="1"/>
</dbReference>
<protein>
    <recommendedName>
        <fullName evidence="4">Flavin-containing monooxygenase</fullName>
    </recommendedName>
</protein>
<dbReference type="Proteomes" id="UP001320420">
    <property type="component" value="Unassembled WGS sequence"/>
</dbReference>
<comment type="caution">
    <text evidence="2">The sequence shown here is derived from an EMBL/GenBank/DDBJ whole genome shotgun (WGS) entry which is preliminary data.</text>
</comment>
<dbReference type="Pfam" id="PF13450">
    <property type="entry name" value="NAD_binding_8"/>
    <property type="match status" value="1"/>
</dbReference>
<name>A0AAN9V684_9PEZI</name>
<comment type="similarity">
    <text evidence="1">Belongs to the FAD-binding monooxygenase family.</text>
</comment>
<keyword evidence="3" id="KW-1185">Reference proteome</keyword>
<gene>
    <name evidence="2" type="ORF">SLS62_003862</name>
</gene>
<dbReference type="SUPFAM" id="SSF51905">
    <property type="entry name" value="FAD/NAD(P)-binding domain"/>
    <property type="match status" value="2"/>
</dbReference>
<dbReference type="InterPro" id="IPR051209">
    <property type="entry name" value="FAD-bind_Monooxygenase_sf"/>
</dbReference>
<dbReference type="EMBL" id="JAKJXP020000022">
    <property type="protein sequence ID" value="KAK7754283.1"/>
    <property type="molecule type" value="Genomic_DNA"/>
</dbReference>
<dbReference type="AlphaFoldDB" id="A0AAN9V684"/>
<dbReference type="Gene3D" id="3.50.50.60">
    <property type="entry name" value="FAD/NAD(P)-binding domain"/>
    <property type="match status" value="2"/>
</dbReference>
<dbReference type="InterPro" id="IPR036188">
    <property type="entry name" value="FAD/NAD-bd_sf"/>
</dbReference>
<proteinExistence type="inferred from homology"/>
<reference evidence="2 3" key="1">
    <citation type="submission" date="2024-02" db="EMBL/GenBank/DDBJ databases">
        <title>De novo assembly and annotation of 12 fungi associated with fruit tree decline syndrome in Ontario, Canada.</title>
        <authorList>
            <person name="Sulman M."/>
            <person name="Ellouze W."/>
            <person name="Ilyukhin E."/>
        </authorList>
    </citation>
    <scope>NUCLEOTIDE SEQUENCE [LARGE SCALE GENOMIC DNA]</scope>
    <source>
        <strain evidence="2 3">M11/M66-122</strain>
    </source>
</reference>
<organism evidence="2 3">
    <name type="scientific">Diatrype stigma</name>
    <dbReference type="NCBI Taxonomy" id="117547"/>
    <lineage>
        <taxon>Eukaryota</taxon>
        <taxon>Fungi</taxon>
        <taxon>Dikarya</taxon>
        <taxon>Ascomycota</taxon>
        <taxon>Pezizomycotina</taxon>
        <taxon>Sordariomycetes</taxon>
        <taxon>Xylariomycetidae</taxon>
        <taxon>Xylariales</taxon>
        <taxon>Diatrypaceae</taxon>
        <taxon>Diatrype</taxon>
    </lineage>
</organism>
<evidence type="ECO:0008006" key="4">
    <source>
        <dbReference type="Google" id="ProtNLM"/>
    </source>
</evidence>
<accession>A0AAN9V684</accession>
<sequence length="581" mass="65627">MEFFVNMASKLTKGAAFSKGASASEQSNSFTMRNKPIHSNRHLRVICIGAGASGLYMAYKLKHYFTDFTLDVYEKNPDIGGTWYENKYPGCACDTPAHIYTYTFEPKPDWSASYASSREIFTYFSDFVGKYGLRQYISCDHEVIGAVWDKTEWVVTVLNKKDHTVFEKRSDFLINASGVLNKWKWPAIPGLQSFQGKLLHSAAWDETVDLSGKHVGLIGNGSSGLQILPEIQKTASHVTTFIRQPEWIHPFIETEYQLYTDEQKRRFRDEPGVLLEMRRVTEIALNRVIPLYQKDSSIQAKAASVAKDNMQKKLRPELAEKLIPDFPLGCRRLTPGENYLEALALPNVSTICGGVTEVTPKGCVTDNGVETALDVLVCATGFDTTFRPPFPVVGRRKDVDLATEWESEPRSYLSLAAHGYPNYFMFLGPNSPIANGPIIFGIELQGEYMARFLNRWQKEDIGSFDPKREAVDDFMQQKDAFMPSSVWEGGCRSWYKDPRSGKVTAVWPGSTLHYMETLSDVRWDDFDVTYNGNRFAYLGNGISQIELDPSADLAYYIREKDDGVPLSRSTMSTLNIKESSF</sequence>
<evidence type="ECO:0000313" key="2">
    <source>
        <dbReference type="EMBL" id="KAK7754283.1"/>
    </source>
</evidence>
<dbReference type="PANTHER" id="PTHR42877:SF8">
    <property type="entry name" value="MONOOXYGENASE"/>
    <property type="match status" value="1"/>
</dbReference>
<evidence type="ECO:0000313" key="3">
    <source>
        <dbReference type="Proteomes" id="UP001320420"/>
    </source>
</evidence>
<evidence type="ECO:0000256" key="1">
    <source>
        <dbReference type="ARBA" id="ARBA00010139"/>
    </source>
</evidence>